<organism evidence="2 3">
    <name type="scientific">Zasmidium cellare</name>
    <name type="common">Wine cellar mold</name>
    <name type="synonym">Racodium cellare</name>
    <dbReference type="NCBI Taxonomy" id="395010"/>
    <lineage>
        <taxon>Eukaryota</taxon>
        <taxon>Fungi</taxon>
        <taxon>Dikarya</taxon>
        <taxon>Ascomycota</taxon>
        <taxon>Pezizomycotina</taxon>
        <taxon>Dothideomycetes</taxon>
        <taxon>Dothideomycetidae</taxon>
        <taxon>Mycosphaerellales</taxon>
        <taxon>Mycosphaerellaceae</taxon>
        <taxon>Zasmidium</taxon>
    </lineage>
</organism>
<evidence type="ECO:0000256" key="1">
    <source>
        <dbReference type="SAM" id="MobiDB-lite"/>
    </source>
</evidence>
<proteinExistence type="predicted"/>
<keyword evidence="3" id="KW-1185">Reference proteome</keyword>
<evidence type="ECO:0008006" key="4">
    <source>
        <dbReference type="Google" id="ProtNLM"/>
    </source>
</evidence>
<reference evidence="2 3" key="1">
    <citation type="journal article" date="2023" name="G3 (Bethesda)">
        <title>A chromosome-level genome assembly of Zasmidium syzygii isolated from banana leaves.</title>
        <authorList>
            <person name="van Westerhoven A.C."/>
            <person name="Mehrabi R."/>
            <person name="Talebi R."/>
            <person name="Steentjes M.B.F."/>
            <person name="Corcolon B."/>
            <person name="Chong P.A."/>
            <person name="Kema G.H.J."/>
            <person name="Seidl M.F."/>
        </authorList>
    </citation>
    <scope>NUCLEOTIDE SEQUENCE [LARGE SCALE GENOMIC DNA]</scope>
    <source>
        <strain evidence="2 3">P124</strain>
    </source>
</reference>
<feature type="compositionally biased region" description="Polar residues" evidence="1">
    <location>
        <begin position="17"/>
        <end position="27"/>
    </location>
</feature>
<sequence>MAVLEDGEIVGPRGDTSEPNTRSQQQRPDNHDGKSDAASNFCTSKPMFVFPTVNSPYPPTPAFGSPSFSGCFPSLGPADKSVKQERPTPTRNSSTADKSSGEDDQPPAKRMKLDFTDTIRIDVGPQRHAFHVPRKVATSRSTLLATNFKEGQAIFLPGEDVQVFSIWLQILYQGQVVVDDEDNTLDKAHVWSLLVKTYILSTQLGDVQSTNITTDEIVRRLRYRAFGGDEPIAQAVKYTFEHTSPDSKLRRVFVDYAVYRASDRNLFSETGSQDFLSEVAKEYMNWRDHTPTGPFGGRKGKFGEDVRQYHIKN</sequence>
<gene>
    <name evidence="2" type="ORF">PRZ48_015138</name>
</gene>
<dbReference type="EMBL" id="JAXOVC010000015">
    <property type="protein sequence ID" value="KAK4493952.1"/>
    <property type="molecule type" value="Genomic_DNA"/>
</dbReference>
<name>A0ABR0DXR5_ZASCE</name>
<feature type="compositionally biased region" description="Low complexity" evidence="1">
    <location>
        <begin position="63"/>
        <end position="77"/>
    </location>
</feature>
<accession>A0ABR0DXR5</accession>
<protein>
    <recommendedName>
        <fullName evidence="4">BTB domain-containing protein</fullName>
    </recommendedName>
</protein>
<evidence type="ECO:0000313" key="2">
    <source>
        <dbReference type="EMBL" id="KAK4493952.1"/>
    </source>
</evidence>
<dbReference type="Proteomes" id="UP001305779">
    <property type="component" value="Unassembled WGS sequence"/>
</dbReference>
<feature type="compositionally biased region" description="Polar residues" evidence="1">
    <location>
        <begin position="89"/>
        <end position="98"/>
    </location>
</feature>
<evidence type="ECO:0000313" key="3">
    <source>
        <dbReference type="Proteomes" id="UP001305779"/>
    </source>
</evidence>
<feature type="region of interest" description="Disordered" evidence="1">
    <location>
        <begin position="1"/>
        <end position="110"/>
    </location>
</feature>
<comment type="caution">
    <text evidence="2">The sequence shown here is derived from an EMBL/GenBank/DDBJ whole genome shotgun (WGS) entry which is preliminary data.</text>
</comment>